<sequence length="262" mass="30414">MKKQFKKTLESIQTRSNRSSSNTVREFFNCVSYTMIINSFFQLEQRELFYLGDNIHSINKLLTQSSLINKSITLTDRHEFKIEEKFYNQFEREIIEIANLLSIEINKNPLTDIFNELFEECYLSGKKGGGFAQYLTPNRVSIGAVKFLALTKKEKYHIGDICGGTGSMILALASEIYKKEGLEGIQKIDLFYQDKDPFISQIFIAQILTNMIYHNFDFNELRVYIGDSITEYDTINTLFLRVKQNKLVAQRVLEIDKEKKAA</sequence>
<evidence type="ECO:0000313" key="3">
    <source>
        <dbReference type="EMBL" id="HAB1572852.1"/>
    </source>
</evidence>
<dbReference type="SUPFAM" id="SSF53335">
    <property type="entry name" value="S-adenosyl-L-methionine-dependent methyltransferases"/>
    <property type="match status" value="1"/>
</dbReference>
<protein>
    <submittedName>
        <fullName evidence="3">N-6 DNA methylase</fullName>
    </submittedName>
</protein>
<proteinExistence type="inferred from homology"/>
<reference evidence="3" key="2">
    <citation type="submission" date="2019-10" db="EMBL/GenBank/DDBJ databases">
        <authorList>
            <consortium name="NCBI Pathogen Detection Project"/>
        </authorList>
    </citation>
    <scope>NUCLEOTIDE SEQUENCE</scope>
    <source>
        <strain evidence="3">Salmonella enterica</strain>
    </source>
</reference>
<dbReference type="Pfam" id="PF02384">
    <property type="entry name" value="N6_Mtase"/>
    <property type="match status" value="1"/>
</dbReference>
<dbReference type="InterPro" id="IPR029063">
    <property type="entry name" value="SAM-dependent_MTases_sf"/>
</dbReference>
<accession>A0A6X7SES0</accession>
<dbReference type="AlphaFoldDB" id="A0A6X7SES0"/>
<dbReference type="GO" id="GO:0003677">
    <property type="term" value="F:DNA binding"/>
    <property type="evidence" value="ECO:0007669"/>
    <property type="project" value="InterPro"/>
</dbReference>
<gene>
    <name evidence="3" type="ORF">GBX08_23125</name>
</gene>
<evidence type="ECO:0000256" key="1">
    <source>
        <dbReference type="ARBA" id="ARBA00006594"/>
    </source>
</evidence>
<keyword evidence="3" id="KW-0808">Transferase</keyword>
<name>A0A6X7SES0_SALET</name>
<dbReference type="Gene3D" id="3.40.50.150">
    <property type="entry name" value="Vaccinia Virus protein VP39"/>
    <property type="match status" value="1"/>
</dbReference>
<organism evidence="3">
    <name type="scientific">Salmonella enterica subsp. enterica serovar Agona</name>
    <dbReference type="NCBI Taxonomy" id="58095"/>
    <lineage>
        <taxon>Bacteria</taxon>
        <taxon>Pseudomonadati</taxon>
        <taxon>Pseudomonadota</taxon>
        <taxon>Gammaproteobacteria</taxon>
        <taxon>Enterobacterales</taxon>
        <taxon>Enterobacteriaceae</taxon>
        <taxon>Salmonella</taxon>
    </lineage>
</organism>
<dbReference type="EMBL" id="DAAFUE010000023">
    <property type="protein sequence ID" value="HAB1572852.1"/>
    <property type="molecule type" value="Genomic_DNA"/>
</dbReference>
<keyword evidence="3" id="KW-0489">Methyltransferase</keyword>
<comment type="similarity">
    <text evidence="1">Belongs to the N(4)/N(6)-methyltransferase family.</text>
</comment>
<comment type="caution">
    <text evidence="3">The sequence shown here is derived from an EMBL/GenBank/DDBJ whole genome shotgun (WGS) entry which is preliminary data.</text>
</comment>
<dbReference type="GO" id="GO:0008170">
    <property type="term" value="F:N-methyltransferase activity"/>
    <property type="evidence" value="ECO:0007669"/>
    <property type="project" value="InterPro"/>
</dbReference>
<dbReference type="GO" id="GO:0032259">
    <property type="term" value="P:methylation"/>
    <property type="evidence" value="ECO:0007669"/>
    <property type="project" value="UniProtKB-KW"/>
</dbReference>
<feature type="domain" description="DNA methylase adenine-specific" evidence="2">
    <location>
        <begin position="111"/>
        <end position="232"/>
    </location>
</feature>
<evidence type="ECO:0000259" key="2">
    <source>
        <dbReference type="Pfam" id="PF02384"/>
    </source>
</evidence>
<reference evidence="3" key="1">
    <citation type="journal article" date="2018" name="Genome Biol.">
        <title>SKESA: strategic k-mer extension for scrupulous assemblies.</title>
        <authorList>
            <person name="Souvorov A."/>
            <person name="Agarwala R."/>
            <person name="Lipman D.J."/>
        </authorList>
    </citation>
    <scope>NUCLEOTIDE SEQUENCE</scope>
    <source>
        <strain evidence="3">Salmonella enterica</strain>
    </source>
</reference>
<dbReference type="InterPro" id="IPR003356">
    <property type="entry name" value="DNA_methylase_A-5"/>
</dbReference>